<evidence type="ECO:0000256" key="2">
    <source>
        <dbReference type="ARBA" id="ARBA00022741"/>
    </source>
</evidence>
<dbReference type="Gene3D" id="3.30.300.160">
    <property type="entry name" value="Type II secretion system, protein E, N-terminal domain"/>
    <property type="match status" value="1"/>
</dbReference>
<dbReference type="GO" id="GO:0005524">
    <property type="term" value="F:ATP binding"/>
    <property type="evidence" value="ECO:0007669"/>
    <property type="project" value="UniProtKB-KW"/>
</dbReference>
<dbReference type="Gene3D" id="3.30.450.90">
    <property type="match status" value="1"/>
</dbReference>
<dbReference type="FunFam" id="3.30.450.90:FF:000001">
    <property type="entry name" value="Type II secretion system ATPase GspE"/>
    <property type="match status" value="1"/>
</dbReference>
<dbReference type="PANTHER" id="PTHR30258">
    <property type="entry name" value="TYPE II SECRETION SYSTEM PROTEIN GSPE-RELATED"/>
    <property type="match status" value="1"/>
</dbReference>
<dbReference type="EMBL" id="CP019948">
    <property type="protein sequence ID" value="ARN83685.1"/>
    <property type="molecule type" value="Genomic_DNA"/>
</dbReference>
<dbReference type="SUPFAM" id="SSF160246">
    <property type="entry name" value="EspE N-terminal domain-like"/>
    <property type="match status" value="1"/>
</dbReference>
<evidence type="ECO:0000259" key="4">
    <source>
        <dbReference type="PROSITE" id="PS00662"/>
    </source>
</evidence>
<dbReference type="AlphaFoldDB" id="A0A1W6N1J1"/>
<dbReference type="Pfam" id="PF05157">
    <property type="entry name" value="MshEN"/>
    <property type="match status" value="1"/>
</dbReference>
<evidence type="ECO:0000313" key="5">
    <source>
        <dbReference type="EMBL" id="ARN83685.1"/>
    </source>
</evidence>
<dbReference type="GO" id="GO:0005886">
    <property type="term" value="C:plasma membrane"/>
    <property type="evidence" value="ECO:0007669"/>
    <property type="project" value="TreeGrafter"/>
</dbReference>
<dbReference type="InterPro" id="IPR007831">
    <property type="entry name" value="T2SS_GspE_N"/>
</dbReference>
<dbReference type="SMART" id="SM00382">
    <property type="entry name" value="AAA"/>
    <property type="match status" value="1"/>
</dbReference>
<feature type="domain" description="Bacterial type II secretion system protein E" evidence="4">
    <location>
        <begin position="367"/>
        <end position="381"/>
    </location>
</feature>
<dbReference type="InterPro" id="IPR001482">
    <property type="entry name" value="T2SS/T4SS_dom"/>
</dbReference>
<dbReference type="PROSITE" id="PS00662">
    <property type="entry name" value="T2SP_E"/>
    <property type="match status" value="1"/>
</dbReference>
<dbReference type="Pfam" id="PF00437">
    <property type="entry name" value="T2SSE"/>
    <property type="match status" value="1"/>
</dbReference>
<dbReference type="InterPro" id="IPR037257">
    <property type="entry name" value="T2SS_E_N_sf"/>
</dbReference>
<name>A0A1W6N1J1_9HYPH</name>
<keyword evidence="6" id="KW-1185">Reference proteome</keyword>
<reference evidence="5 6" key="1">
    <citation type="submission" date="2017-02" db="EMBL/GenBank/DDBJ databases">
        <authorList>
            <person name="Peterson S.W."/>
        </authorList>
    </citation>
    <scope>NUCLEOTIDE SEQUENCE [LARGE SCALE GENOMIC DNA]</scope>
    <source>
        <strain evidence="5 6">S285</strain>
    </source>
</reference>
<dbReference type="SUPFAM" id="SSF52540">
    <property type="entry name" value="P-loop containing nucleoside triphosphate hydrolases"/>
    <property type="match status" value="1"/>
</dbReference>
<proteinExistence type="inferred from homology"/>
<gene>
    <name evidence="5" type="ORF">B1812_15265</name>
</gene>
<comment type="similarity">
    <text evidence="1">Belongs to the GSP E family.</text>
</comment>
<evidence type="ECO:0000313" key="6">
    <source>
        <dbReference type="Proteomes" id="UP000193978"/>
    </source>
</evidence>
<dbReference type="FunFam" id="3.40.50.300:FF:000398">
    <property type="entry name" value="Type IV pilus assembly ATPase PilB"/>
    <property type="match status" value="1"/>
</dbReference>
<dbReference type="Proteomes" id="UP000193978">
    <property type="component" value="Chromosome"/>
</dbReference>
<dbReference type="KEGG" id="mbry:B1812_15265"/>
<accession>A0A1W6N1J1</accession>
<dbReference type="Gene3D" id="1.10.40.70">
    <property type="match status" value="1"/>
</dbReference>
<organism evidence="5 6">
    <name type="scientific">Methylocystis bryophila</name>
    <dbReference type="NCBI Taxonomy" id="655015"/>
    <lineage>
        <taxon>Bacteria</taxon>
        <taxon>Pseudomonadati</taxon>
        <taxon>Pseudomonadota</taxon>
        <taxon>Alphaproteobacteria</taxon>
        <taxon>Hyphomicrobiales</taxon>
        <taxon>Methylocystaceae</taxon>
        <taxon>Methylocystis</taxon>
    </lineage>
</organism>
<evidence type="ECO:0000256" key="3">
    <source>
        <dbReference type="ARBA" id="ARBA00022840"/>
    </source>
</evidence>
<dbReference type="Gene3D" id="3.40.50.300">
    <property type="entry name" value="P-loop containing nucleotide triphosphate hydrolases"/>
    <property type="match status" value="1"/>
</dbReference>
<dbReference type="PANTHER" id="PTHR30258:SF2">
    <property type="entry name" value="COMG OPERON PROTEIN 1"/>
    <property type="match status" value="1"/>
</dbReference>
<sequence>MLEARALDELALQRSQRATKQSGERFDRVLTKLGLVAEPDLYTHLGKFLDIPVLEPRGLPLEPVLTDKIPETFLRAAAILPLFVDQDRPALALTDPLDLEAVDALIYSTGLDFELRLLSPSLFEKAWAELYGKKSQGLALVADEAHIEAASEFDLQRLRDIANEAPVIRRVNQIMADAIEARASDIHVEPTLESVVVRFRIDGVLRATETLPPGFKAAITSRIKIMARLDIAERRLPQDGRIKMAIRGVDIDFRVSTIPTSHGESIVLRILDRSQTTLDFDALGFEPDTINTLRRTMRNPNGIVLVTGPTGSGKTTTLYTALKEITKPEVKVFTVEDPVEYQLAGVNQVQVQPAIGLDFPHTLRAILRQDPDVIMIGEIRDAETAKIAIQASLTGHLVFSTLHTNSAASSITRLVDMGVESYLIASTVKAVLAQRLVRRLCAHCEAPLEPKTQWRERFAGEAFTREKERLRAPAGCPSCRNSGYSGRSTIAELLLMNDTMQRLVCEGAPESALESCARSAGMTTMYQCGMGKAWRGETSIDEVLRVTRMD</sequence>
<dbReference type="InterPro" id="IPR003593">
    <property type="entry name" value="AAA+_ATPase"/>
</dbReference>
<dbReference type="InterPro" id="IPR027417">
    <property type="entry name" value="P-loop_NTPase"/>
</dbReference>
<dbReference type="STRING" id="655015.B1812_15265"/>
<protein>
    <submittedName>
        <fullName evidence="5">Secretion system protein E</fullName>
    </submittedName>
</protein>
<keyword evidence="2" id="KW-0547">Nucleotide-binding</keyword>
<evidence type="ECO:0000256" key="1">
    <source>
        <dbReference type="ARBA" id="ARBA00006611"/>
    </source>
</evidence>
<keyword evidence="3" id="KW-0067">ATP-binding</keyword>
<dbReference type="CDD" id="cd01129">
    <property type="entry name" value="PulE-GspE-like"/>
    <property type="match status" value="1"/>
</dbReference>
<dbReference type="GO" id="GO:0016887">
    <property type="term" value="F:ATP hydrolysis activity"/>
    <property type="evidence" value="ECO:0007669"/>
    <property type="project" value="TreeGrafter"/>
</dbReference>